<evidence type="ECO:0000256" key="9">
    <source>
        <dbReference type="ARBA" id="ARBA00023136"/>
    </source>
</evidence>
<dbReference type="NCBIfam" id="TIGR01528">
    <property type="entry name" value="NMN_trans_PnuC"/>
    <property type="match status" value="1"/>
</dbReference>
<comment type="function">
    <text evidence="1">Required for nicotinamide riboside transport across the inner membrane.</text>
</comment>
<evidence type="ECO:0000256" key="4">
    <source>
        <dbReference type="ARBA" id="ARBA00017522"/>
    </source>
</evidence>
<keyword evidence="7 10" id="KW-0812">Transmembrane</keyword>
<accession>A0ABT7SWX3</accession>
<evidence type="ECO:0000313" key="11">
    <source>
        <dbReference type="EMBL" id="MDM7860054.1"/>
    </source>
</evidence>
<sequence length="206" mass="23802">MNNLLVTAIEQMRAMHLFEGVAVILAIAYVLLAARKHIACWACAFVSTLIYTVLFYDVNLKLQMLLNLYYMLMALYGYWQWKRSPSEAFVASRLTVLQNIGTLTVIVLFTVLCAEITGLLTESRYLYVDAFVTVASVITTVMVAHRKIENWLYWMVINSVASWLYWQVDLYFTSLLFVSYVFMSVYGYLQWRKSTKVAMRELSGAQ</sequence>
<evidence type="ECO:0000313" key="12">
    <source>
        <dbReference type="Proteomes" id="UP001234343"/>
    </source>
</evidence>
<keyword evidence="9 10" id="KW-0472">Membrane</keyword>
<feature type="transmembrane region" description="Helical" evidence="10">
    <location>
        <begin position="12"/>
        <end position="31"/>
    </location>
</feature>
<dbReference type="InterPro" id="IPR006419">
    <property type="entry name" value="NMN_transpt_PnuC"/>
</dbReference>
<feature type="transmembrane region" description="Helical" evidence="10">
    <location>
        <begin position="38"/>
        <end position="56"/>
    </location>
</feature>
<feature type="transmembrane region" description="Helical" evidence="10">
    <location>
        <begin position="172"/>
        <end position="189"/>
    </location>
</feature>
<organism evidence="11 12">
    <name type="scientific">Alteromonas arenosi</name>
    <dbReference type="NCBI Taxonomy" id="3055817"/>
    <lineage>
        <taxon>Bacteria</taxon>
        <taxon>Pseudomonadati</taxon>
        <taxon>Pseudomonadota</taxon>
        <taxon>Gammaproteobacteria</taxon>
        <taxon>Alteromonadales</taxon>
        <taxon>Alteromonadaceae</taxon>
        <taxon>Alteromonas/Salinimonas group</taxon>
        <taxon>Alteromonas</taxon>
    </lineage>
</organism>
<evidence type="ECO:0000256" key="1">
    <source>
        <dbReference type="ARBA" id="ARBA00002672"/>
    </source>
</evidence>
<reference evidence="11 12" key="1">
    <citation type="submission" date="2023-06" db="EMBL/GenBank/DDBJ databases">
        <title>Alteromonas sp. ASW11-36 isolated from intertidal sand.</title>
        <authorList>
            <person name="Li Y."/>
        </authorList>
    </citation>
    <scope>NUCLEOTIDE SEQUENCE [LARGE SCALE GENOMIC DNA]</scope>
    <source>
        <strain evidence="11 12">ASW11-36</strain>
    </source>
</reference>
<feature type="transmembrane region" description="Helical" evidence="10">
    <location>
        <begin position="100"/>
        <end position="120"/>
    </location>
</feature>
<feature type="transmembrane region" description="Helical" evidence="10">
    <location>
        <begin position="151"/>
        <end position="166"/>
    </location>
</feature>
<evidence type="ECO:0000256" key="2">
    <source>
        <dbReference type="ARBA" id="ARBA00004651"/>
    </source>
</evidence>
<comment type="similarity">
    <text evidence="3">Belongs to the nicotinamide ribonucleoside (NR) uptake permease (TC 4.B.1) family.</text>
</comment>
<evidence type="ECO:0000256" key="8">
    <source>
        <dbReference type="ARBA" id="ARBA00022989"/>
    </source>
</evidence>
<evidence type="ECO:0000256" key="7">
    <source>
        <dbReference type="ARBA" id="ARBA00022692"/>
    </source>
</evidence>
<dbReference type="PANTHER" id="PTHR36122">
    <property type="entry name" value="NICOTINAMIDE RIBOSIDE TRANSPORTER PNUC"/>
    <property type="match status" value="1"/>
</dbReference>
<dbReference type="Pfam" id="PF04973">
    <property type="entry name" value="NMN_transporter"/>
    <property type="match status" value="1"/>
</dbReference>
<proteinExistence type="inferred from homology"/>
<protein>
    <recommendedName>
        <fullName evidence="4">Nicotinamide riboside transporter PnuC</fullName>
    </recommendedName>
</protein>
<evidence type="ECO:0000256" key="10">
    <source>
        <dbReference type="SAM" id="Phobius"/>
    </source>
</evidence>
<dbReference type="Proteomes" id="UP001234343">
    <property type="component" value="Unassembled WGS sequence"/>
</dbReference>
<comment type="caution">
    <text evidence="11">The sequence shown here is derived from an EMBL/GenBank/DDBJ whole genome shotgun (WGS) entry which is preliminary data.</text>
</comment>
<feature type="transmembrane region" description="Helical" evidence="10">
    <location>
        <begin position="62"/>
        <end position="79"/>
    </location>
</feature>
<evidence type="ECO:0000256" key="5">
    <source>
        <dbReference type="ARBA" id="ARBA00022448"/>
    </source>
</evidence>
<keyword evidence="8 10" id="KW-1133">Transmembrane helix</keyword>
<keyword evidence="5" id="KW-0813">Transport</keyword>
<keyword evidence="6" id="KW-1003">Cell membrane</keyword>
<dbReference type="EMBL" id="JAUCBP010000006">
    <property type="protein sequence ID" value="MDM7860054.1"/>
    <property type="molecule type" value="Genomic_DNA"/>
</dbReference>
<comment type="subcellular location">
    <subcellularLocation>
        <location evidence="2">Cell membrane</location>
        <topology evidence="2">Multi-pass membrane protein</topology>
    </subcellularLocation>
</comment>
<keyword evidence="12" id="KW-1185">Reference proteome</keyword>
<evidence type="ECO:0000256" key="6">
    <source>
        <dbReference type="ARBA" id="ARBA00022475"/>
    </source>
</evidence>
<feature type="transmembrane region" description="Helical" evidence="10">
    <location>
        <begin position="126"/>
        <end position="144"/>
    </location>
</feature>
<name>A0ABT7SWX3_9ALTE</name>
<dbReference type="PANTHER" id="PTHR36122:SF2">
    <property type="entry name" value="NICOTINAMIDE RIBOSIDE TRANSPORTER PNUC"/>
    <property type="match status" value="1"/>
</dbReference>
<gene>
    <name evidence="11" type="primary">pnuC</name>
    <name evidence="11" type="ORF">QTP81_05535</name>
</gene>
<evidence type="ECO:0000256" key="3">
    <source>
        <dbReference type="ARBA" id="ARBA00006669"/>
    </source>
</evidence>
<dbReference type="RefSeq" id="WP_289364271.1">
    <property type="nucleotide sequence ID" value="NZ_JAUCBP010000006.1"/>
</dbReference>